<organism evidence="1 2">
    <name type="scientific">Brumicola pallidula DSM 14239 = ACAM 615</name>
    <dbReference type="NCBI Taxonomy" id="1121922"/>
    <lineage>
        <taxon>Bacteria</taxon>
        <taxon>Pseudomonadati</taxon>
        <taxon>Pseudomonadota</taxon>
        <taxon>Gammaproteobacteria</taxon>
        <taxon>Alteromonadales</taxon>
        <taxon>Alteromonadaceae</taxon>
        <taxon>Brumicola</taxon>
    </lineage>
</organism>
<dbReference type="SUPFAM" id="SSF53474">
    <property type="entry name" value="alpha/beta-Hydrolases"/>
    <property type="match status" value="1"/>
</dbReference>
<gene>
    <name evidence="1" type="ORF">GPAL_1651</name>
</gene>
<dbReference type="InterPro" id="IPR029058">
    <property type="entry name" value="AB_hydrolase_fold"/>
</dbReference>
<dbReference type="OrthoDB" id="9814760at2"/>
<dbReference type="RefSeq" id="WP_006010745.1">
    <property type="nucleotide sequence ID" value="NZ_AUAV01000015.1"/>
</dbReference>
<dbReference type="STRING" id="1121922.GCA_000428905_02895"/>
<dbReference type="Gene3D" id="3.40.50.1820">
    <property type="entry name" value="alpha/beta hydrolase"/>
    <property type="match status" value="1"/>
</dbReference>
<sequence length="55" mass="5899">MPLITHAVLDSILQSDTFGPHVDVDNIGISGHSFGSFTSLTIAGAKIQGQLMWWS</sequence>
<evidence type="ECO:0000313" key="2">
    <source>
        <dbReference type="Proteomes" id="UP000006251"/>
    </source>
</evidence>
<dbReference type="AlphaFoldDB" id="K6ZYZ9"/>
<accession>K6ZYZ9</accession>
<proteinExistence type="predicted"/>
<evidence type="ECO:0000313" key="1">
    <source>
        <dbReference type="EMBL" id="GAC28515.1"/>
    </source>
</evidence>
<evidence type="ECO:0008006" key="3">
    <source>
        <dbReference type="Google" id="ProtNLM"/>
    </source>
</evidence>
<dbReference type="Proteomes" id="UP000006251">
    <property type="component" value="Unassembled WGS sequence"/>
</dbReference>
<name>K6ZYZ9_9ALTE</name>
<reference evidence="2" key="1">
    <citation type="journal article" date="2014" name="Environ. Microbiol.">
        <title>Comparative genomics of the marine bacterial genus Glaciecola reveals the high degree of genomic diversity and genomic characteristic for cold adaptation.</title>
        <authorList>
            <person name="Qin Q.L."/>
            <person name="Xie B.B."/>
            <person name="Yu Y."/>
            <person name="Shu Y.L."/>
            <person name="Rong J.C."/>
            <person name="Zhang Y.J."/>
            <person name="Zhao D.L."/>
            <person name="Chen X.L."/>
            <person name="Zhang X.Y."/>
            <person name="Chen B."/>
            <person name="Zhou B.C."/>
            <person name="Zhang Y.Z."/>
        </authorList>
    </citation>
    <scope>NUCLEOTIDE SEQUENCE [LARGE SCALE GENOMIC DNA]</scope>
    <source>
        <strain evidence="2">ACAM 615</strain>
    </source>
</reference>
<comment type="caution">
    <text evidence="1">The sequence shown here is derived from an EMBL/GenBank/DDBJ whole genome shotgun (WGS) entry which is preliminary data.</text>
</comment>
<protein>
    <recommendedName>
        <fullName evidence="3">1-alkyl-2-acetylglycerophosphocholine esterase</fullName>
    </recommendedName>
</protein>
<keyword evidence="2" id="KW-1185">Reference proteome</keyword>
<dbReference type="EMBL" id="BAEQ01000024">
    <property type="protein sequence ID" value="GAC28515.1"/>
    <property type="molecule type" value="Genomic_DNA"/>
</dbReference>